<accession>A0A2M3ZMF6</accession>
<evidence type="ECO:0000313" key="1">
    <source>
        <dbReference type="EMBL" id="MBW29683.1"/>
    </source>
</evidence>
<organism evidence="1">
    <name type="scientific">Anopheles braziliensis</name>
    <dbReference type="NCBI Taxonomy" id="58242"/>
    <lineage>
        <taxon>Eukaryota</taxon>
        <taxon>Metazoa</taxon>
        <taxon>Ecdysozoa</taxon>
        <taxon>Arthropoda</taxon>
        <taxon>Hexapoda</taxon>
        <taxon>Insecta</taxon>
        <taxon>Pterygota</taxon>
        <taxon>Neoptera</taxon>
        <taxon>Endopterygota</taxon>
        <taxon>Diptera</taxon>
        <taxon>Nematocera</taxon>
        <taxon>Culicoidea</taxon>
        <taxon>Culicidae</taxon>
        <taxon>Anophelinae</taxon>
        <taxon>Anopheles</taxon>
    </lineage>
</organism>
<proteinExistence type="predicted"/>
<protein>
    <submittedName>
        <fullName evidence="1">Putative secreted peptide</fullName>
    </submittedName>
</protein>
<reference evidence="1" key="1">
    <citation type="submission" date="2018-01" db="EMBL/GenBank/DDBJ databases">
        <title>An insight into the sialome of Amazonian anophelines.</title>
        <authorList>
            <person name="Ribeiro J.M."/>
            <person name="Scarpassa V."/>
            <person name="Calvo E."/>
        </authorList>
    </citation>
    <scope>NUCLEOTIDE SEQUENCE</scope>
    <source>
        <tissue evidence="1">Salivary glands</tissue>
    </source>
</reference>
<name>A0A2M3ZMF6_9DIPT</name>
<dbReference type="EMBL" id="GGFM01008932">
    <property type="protein sequence ID" value="MBW29683.1"/>
    <property type="molecule type" value="Transcribed_RNA"/>
</dbReference>
<sequence>MSSPCAPPYCLASFSISCFSSRSMAGEASTSLPPALWLFCAYSRSFVTNSCWMGSLAFASSTADTP</sequence>
<dbReference type="AlphaFoldDB" id="A0A2M3ZMF6"/>